<dbReference type="Pfam" id="PF01321">
    <property type="entry name" value="Creatinase_N"/>
    <property type="match status" value="1"/>
</dbReference>
<dbReference type="Proteomes" id="UP000254701">
    <property type="component" value="Unassembled WGS sequence"/>
</dbReference>
<sequence length="463" mass="50739">MRSKPEWGSPLQRNAMNTGTNFGRHRKIMPFEPGSVEDLRAQARAKAAGLNSHVLGYGAQAEAEWAAAGIAAPDMPALRKYRLERIRTELARRGYAGALLYDPVNIRYATDSTNMQLWVAHNPTRHCFVATDGPVVLFDYFSCEHLSDHSGVVDEVRPAVSWMYLYSGELTEMKVERWAQGIADVVRQHGGGIRRIAVDHLDHEGVDALARLGISVGNGEAVMENARLIKSPDEILCMRRSIVACEAAMGEMEAALRPGISENELWAELHRGNIARGGEWIETRLLASGPRTNPWFQECSSRVVEAGDLVAFDTDLIGPYGFCADLSRTWLCGDGAPTSAQCDLYRIAAEQIAHNTALLRPGLGFRDLVERAAVPPPDCFAARYGVLFHGVGLADEYPTLPHASDWTADTPDGVLEPGMVVCVESYIGRLGGHEGVKIEEQILITASGYEQLSSYPLDKRLLG</sequence>
<organism evidence="4 5">
    <name type="scientific">Aminobacter aminovorans</name>
    <name type="common">Chelatobacter heintzii</name>
    <dbReference type="NCBI Taxonomy" id="83263"/>
    <lineage>
        <taxon>Bacteria</taxon>
        <taxon>Pseudomonadati</taxon>
        <taxon>Pseudomonadota</taxon>
        <taxon>Alphaproteobacteria</taxon>
        <taxon>Hyphomicrobiales</taxon>
        <taxon>Phyllobacteriaceae</taxon>
        <taxon>Aminobacter</taxon>
    </lineage>
</organism>
<dbReference type="InterPro" id="IPR000587">
    <property type="entry name" value="Creatinase_N"/>
</dbReference>
<evidence type="ECO:0000259" key="2">
    <source>
        <dbReference type="Pfam" id="PF00557"/>
    </source>
</evidence>
<dbReference type="InterPro" id="IPR036005">
    <property type="entry name" value="Creatinase/aminopeptidase-like"/>
</dbReference>
<dbReference type="EMBL" id="UFSM01000001">
    <property type="protein sequence ID" value="SUU89517.1"/>
    <property type="molecule type" value="Genomic_DNA"/>
</dbReference>
<dbReference type="Pfam" id="PF00557">
    <property type="entry name" value="Peptidase_M24"/>
    <property type="match status" value="1"/>
</dbReference>
<dbReference type="PANTHER" id="PTHR46112">
    <property type="entry name" value="AMINOPEPTIDASE"/>
    <property type="match status" value="1"/>
</dbReference>
<feature type="region of interest" description="Disordered" evidence="1">
    <location>
        <begin position="1"/>
        <end position="24"/>
    </location>
</feature>
<feature type="compositionally biased region" description="Polar residues" evidence="1">
    <location>
        <begin position="11"/>
        <end position="21"/>
    </location>
</feature>
<name>A0A380WKK2_AMIAI</name>
<feature type="domain" description="Creatinase N-terminal" evidence="3">
    <location>
        <begin position="82"/>
        <end position="209"/>
    </location>
</feature>
<accession>A0A380WKK2</accession>
<dbReference type="InterPro" id="IPR050659">
    <property type="entry name" value="Peptidase_M24B"/>
</dbReference>
<proteinExistence type="predicted"/>
<dbReference type="Gene3D" id="3.40.350.10">
    <property type="entry name" value="Creatinase/prolidase N-terminal domain"/>
    <property type="match status" value="1"/>
</dbReference>
<evidence type="ECO:0000256" key="1">
    <source>
        <dbReference type="SAM" id="MobiDB-lite"/>
    </source>
</evidence>
<dbReference type="EC" id="3.4.-.-" evidence="4"/>
<dbReference type="AlphaFoldDB" id="A0A380WKK2"/>
<protein>
    <submittedName>
        <fullName evidence="4">Uncharacterized peptidase SA1530</fullName>
        <ecNumber evidence="4">3.4.-.-</ecNumber>
    </submittedName>
</protein>
<dbReference type="SUPFAM" id="SSF55920">
    <property type="entry name" value="Creatinase/aminopeptidase"/>
    <property type="match status" value="1"/>
</dbReference>
<feature type="domain" description="Peptidase M24" evidence="2">
    <location>
        <begin position="237"/>
        <end position="446"/>
    </location>
</feature>
<dbReference type="CDD" id="cd01066">
    <property type="entry name" value="APP_MetAP"/>
    <property type="match status" value="1"/>
</dbReference>
<dbReference type="PANTHER" id="PTHR46112:SF2">
    <property type="entry name" value="XAA-PRO AMINOPEPTIDASE P-RELATED"/>
    <property type="match status" value="1"/>
</dbReference>
<evidence type="ECO:0000259" key="3">
    <source>
        <dbReference type="Pfam" id="PF01321"/>
    </source>
</evidence>
<dbReference type="InterPro" id="IPR000994">
    <property type="entry name" value="Pept_M24"/>
</dbReference>
<evidence type="ECO:0000313" key="5">
    <source>
        <dbReference type="Proteomes" id="UP000254701"/>
    </source>
</evidence>
<evidence type="ECO:0000313" key="4">
    <source>
        <dbReference type="EMBL" id="SUU89517.1"/>
    </source>
</evidence>
<dbReference type="InterPro" id="IPR029149">
    <property type="entry name" value="Creatin/AminoP/Spt16_N"/>
</dbReference>
<dbReference type="Gene3D" id="3.90.230.10">
    <property type="entry name" value="Creatinase/methionine aminopeptidase superfamily"/>
    <property type="match status" value="1"/>
</dbReference>
<dbReference type="SUPFAM" id="SSF53092">
    <property type="entry name" value="Creatinase/prolidase N-terminal domain"/>
    <property type="match status" value="1"/>
</dbReference>
<reference evidence="4 5" key="1">
    <citation type="submission" date="2018-06" db="EMBL/GenBank/DDBJ databases">
        <authorList>
            <consortium name="Pathogen Informatics"/>
            <person name="Doyle S."/>
        </authorList>
    </citation>
    <scope>NUCLEOTIDE SEQUENCE [LARGE SCALE GENOMIC DNA]</scope>
    <source>
        <strain evidence="4 5">NCTC10684</strain>
    </source>
</reference>
<dbReference type="GO" id="GO:0016787">
    <property type="term" value="F:hydrolase activity"/>
    <property type="evidence" value="ECO:0007669"/>
    <property type="project" value="UniProtKB-KW"/>
</dbReference>
<keyword evidence="4" id="KW-0378">Hydrolase</keyword>
<gene>
    <name evidence="4" type="ORF">NCTC10684_02758</name>
</gene>